<dbReference type="CDD" id="cd03443">
    <property type="entry name" value="PaaI_thioesterase"/>
    <property type="match status" value="1"/>
</dbReference>
<accession>A0A916TDD9</accession>
<dbReference type="Pfam" id="PF14539">
    <property type="entry name" value="DUF4442"/>
    <property type="match status" value="1"/>
</dbReference>
<gene>
    <name evidence="1" type="ORF">GCM10011489_28510</name>
</gene>
<protein>
    <recommendedName>
        <fullName evidence="3">Acyl-coenzyme A thioesterase PaaI, contains HGG motif</fullName>
    </recommendedName>
</protein>
<dbReference type="EMBL" id="BMGC01000022">
    <property type="protein sequence ID" value="GGB39113.1"/>
    <property type="molecule type" value="Genomic_DNA"/>
</dbReference>
<dbReference type="InterPro" id="IPR029069">
    <property type="entry name" value="HotDog_dom_sf"/>
</dbReference>
<name>A0A916TDD9_9ACTN</name>
<evidence type="ECO:0000313" key="2">
    <source>
        <dbReference type="Proteomes" id="UP000621454"/>
    </source>
</evidence>
<sequence length="158" mass="17459">MAKTVFHRWIHDPAVFPHLVSLYPPLLGSGIRVPRVSRDWTEGTVTMRVRPWTANAHGAAFGGSLFSATDILYGMMLAAQLGKGFEVWTKTASIDFVNPGRGKLTLRVQVTPEEVASIRERAAREGGRTDAQHVAVIVDESGETVATAHHTMRVRMRR</sequence>
<keyword evidence="2" id="KW-1185">Reference proteome</keyword>
<evidence type="ECO:0008006" key="3">
    <source>
        <dbReference type="Google" id="ProtNLM"/>
    </source>
</evidence>
<dbReference type="InterPro" id="IPR027961">
    <property type="entry name" value="DUF4442"/>
</dbReference>
<organism evidence="1 2">
    <name type="scientific">Gordonia jinhuaensis</name>
    <dbReference type="NCBI Taxonomy" id="1517702"/>
    <lineage>
        <taxon>Bacteria</taxon>
        <taxon>Bacillati</taxon>
        <taxon>Actinomycetota</taxon>
        <taxon>Actinomycetes</taxon>
        <taxon>Mycobacteriales</taxon>
        <taxon>Gordoniaceae</taxon>
        <taxon>Gordonia</taxon>
    </lineage>
</organism>
<dbReference type="AlphaFoldDB" id="A0A916TDD9"/>
<proteinExistence type="predicted"/>
<dbReference type="SUPFAM" id="SSF54637">
    <property type="entry name" value="Thioesterase/thiol ester dehydrase-isomerase"/>
    <property type="match status" value="1"/>
</dbReference>
<dbReference type="Gene3D" id="3.10.129.10">
    <property type="entry name" value="Hotdog Thioesterase"/>
    <property type="match status" value="1"/>
</dbReference>
<evidence type="ECO:0000313" key="1">
    <source>
        <dbReference type="EMBL" id="GGB39113.1"/>
    </source>
</evidence>
<comment type="caution">
    <text evidence="1">The sequence shown here is derived from an EMBL/GenBank/DDBJ whole genome shotgun (WGS) entry which is preliminary data.</text>
</comment>
<reference evidence="1" key="2">
    <citation type="submission" date="2020-09" db="EMBL/GenBank/DDBJ databases">
        <authorList>
            <person name="Sun Q."/>
            <person name="Zhou Y."/>
        </authorList>
    </citation>
    <scope>NUCLEOTIDE SEQUENCE</scope>
    <source>
        <strain evidence="1">CGMCC 1.12827</strain>
    </source>
</reference>
<dbReference type="RefSeq" id="WP_188587252.1">
    <property type="nucleotide sequence ID" value="NZ_BMGC01000022.1"/>
</dbReference>
<reference evidence="1" key="1">
    <citation type="journal article" date="2014" name="Int. J. Syst. Evol. Microbiol.">
        <title>Complete genome sequence of Corynebacterium casei LMG S-19264T (=DSM 44701T), isolated from a smear-ripened cheese.</title>
        <authorList>
            <consortium name="US DOE Joint Genome Institute (JGI-PGF)"/>
            <person name="Walter F."/>
            <person name="Albersmeier A."/>
            <person name="Kalinowski J."/>
            <person name="Ruckert C."/>
        </authorList>
    </citation>
    <scope>NUCLEOTIDE SEQUENCE</scope>
    <source>
        <strain evidence="1">CGMCC 1.12827</strain>
    </source>
</reference>
<dbReference type="Proteomes" id="UP000621454">
    <property type="component" value="Unassembled WGS sequence"/>
</dbReference>